<sequence length="299" mass="34155">MPSSYHSSTTDLLKKVRKIEIRTKALSHQIFAGEYHSAFKGRGMAFSEVREYQWGDDVRSMDWNVTARLRTPYIKVFEEERELTVVLLVDVSRSGLFGTAGDTKRERLAEIAAVLSYSAILNNDKVGALFFSDHVEKFISPKKGRTHLLHIIREMLELQPTSDGTDIGAALRFLTNGIKKKCTAFLLSDMLDVDAEGNPRYEDSLKVAAGRHDLSVIKVHDPRERNIPNVGLVHVKDSESGRCSWVNTGSRRLRESYRSWFEALDEKERKIFNRYRIDNVDIATDSDYVKGLMALFNHR</sequence>
<organism evidence="2 3">
    <name type="scientific">Candidatus Cryptobacteroides merdipullorum</name>
    <dbReference type="NCBI Taxonomy" id="2840771"/>
    <lineage>
        <taxon>Bacteria</taxon>
        <taxon>Pseudomonadati</taxon>
        <taxon>Bacteroidota</taxon>
        <taxon>Bacteroidia</taxon>
        <taxon>Bacteroidales</taxon>
        <taxon>Candidatus Cryptobacteroides</taxon>
    </lineage>
</organism>
<evidence type="ECO:0000313" key="2">
    <source>
        <dbReference type="EMBL" id="HIT47762.1"/>
    </source>
</evidence>
<dbReference type="CDD" id="cd00198">
    <property type="entry name" value="vWFA"/>
    <property type="match status" value="1"/>
</dbReference>
<name>A0A9D1GR79_9BACT</name>
<dbReference type="InterPro" id="IPR036465">
    <property type="entry name" value="vWFA_dom_sf"/>
</dbReference>
<dbReference type="PANTHER" id="PTHR33608">
    <property type="entry name" value="BLL2464 PROTEIN"/>
    <property type="match status" value="1"/>
</dbReference>
<evidence type="ECO:0000259" key="1">
    <source>
        <dbReference type="Pfam" id="PF01882"/>
    </source>
</evidence>
<evidence type="ECO:0000313" key="3">
    <source>
        <dbReference type="Proteomes" id="UP000886881"/>
    </source>
</evidence>
<dbReference type="Pfam" id="PF01882">
    <property type="entry name" value="DUF58"/>
    <property type="match status" value="1"/>
</dbReference>
<protein>
    <submittedName>
        <fullName evidence="2">DUF58 domain-containing protein</fullName>
    </submittedName>
</protein>
<comment type="caution">
    <text evidence="2">The sequence shown here is derived from an EMBL/GenBank/DDBJ whole genome shotgun (WGS) entry which is preliminary data.</text>
</comment>
<dbReference type="Proteomes" id="UP000886881">
    <property type="component" value="Unassembled WGS sequence"/>
</dbReference>
<reference evidence="2" key="2">
    <citation type="journal article" date="2021" name="PeerJ">
        <title>Extensive microbial diversity within the chicken gut microbiome revealed by metagenomics and culture.</title>
        <authorList>
            <person name="Gilroy R."/>
            <person name="Ravi A."/>
            <person name="Getino M."/>
            <person name="Pursley I."/>
            <person name="Horton D.L."/>
            <person name="Alikhan N.F."/>
            <person name="Baker D."/>
            <person name="Gharbi K."/>
            <person name="Hall N."/>
            <person name="Watson M."/>
            <person name="Adriaenssens E.M."/>
            <person name="Foster-Nyarko E."/>
            <person name="Jarju S."/>
            <person name="Secka A."/>
            <person name="Antonio M."/>
            <person name="Oren A."/>
            <person name="Chaudhuri R.R."/>
            <person name="La Ragione R."/>
            <person name="Hildebrand F."/>
            <person name="Pallen M.J."/>
        </authorList>
    </citation>
    <scope>NUCLEOTIDE SEQUENCE</scope>
    <source>
        <strain evidence="2">ChiHecec2B26-709</strain>
    </source>
</reference>
<dbReference type="AlphaFoldDB" id="A0A9D1GR79"/>
<reference evidence="2" key="1">
    <citation type="submission" date="2020-10" db="EMBL/GenBank/DDBJ databases">
        <authorList>
            <person name="Gilroy R."/>
        </authorList>
    </citation>
    <scope>NUCLEOTIDE SEQUENCE</scope>
    <source>
        <strain evidence="2">ChiHecec2B26-709</strain>
    </source>
</reference>
<gene>
    <name evidence="2" type="ORF">IAC35_07915</name>
</gene>
<dbReference type="EMBL" id="DVLC01000140">
    <property type="protein sequence ID" value="HIT47762.1"/>
    <property type="molecule type" value="Genomic_DNA"/>
</dbReference>
<dbReference type="Gene3D" id="3.40.50.410">
    <property type="entry name" value="von Willebrand factor, type A domain"/>
    <property type="match status" value="1"/>
</dbReference>
<dbReference type="InterPro" id="IPR002881">
    <property type="entry name" value="DUF58"/>
</dbReference>
<dbReference type="SUPFAM" id="SSF53300">
    <property type="entry name" value="vWA-like"/>
    <property type="match status" value="1"/>
</dbReference>
<proteinExistence type="predicted"/>
<accession>A0A9D1GR79</accession>
<feature type="domain" description="DUF58" evidence="1">
    <location>
        <begin position="48"/>
        <end position="259"/>
    </location>
</feature>
<dbReference type="PANTHER" id="PTHR33608:SF6">
    <property type="entry name" value="BLL2464 PROTEIN"/>
    <property type="match status" value="1"/>
</dbReference>